<evidence type="ECO:0000256" key="9">
    <source>
        <dbReference type="ARBA" id="ARBA00022777"/>
    </source>
</evidence>
<dbReference type="InterPro" id="IPR015806">
    <property type="entry name" value="Pyrv_Knase_insert_dom_sf"/>
</dbReference>
<evidence type="ECO:0000256" key="2">
    <source>
        <dbReference type="ARBA" id="ARBA00004997"/>
    </source>
</evidence>
<comment type="caution">
    <text evidence="16">The sequence shown here is derived from an EMBL/GenBank/DDBJ whole genome shotgun (WGS) entry which is preliminary data.</text>
</comment>
<comment type="catalytic activity">
    <reaction evidence="14">
        <text>pyruvate + ATP = phosphoenolpyruvate + ADP + H(+)</text>
        <dbReference type="Rhea" id="RHEA:18157"/>
        <dbReference type="ChEBI" id="CHEBI:15361"/>
        <dbReference type="ChEBI" id="CHEBI:15378"/>
        <dbReference type="ChEBI" id="CHEBI:30616"/>
        <dbReference type="ChEBI" id="CHEBI:58702"/>
        <dbReference type="ChEBI" id="CHEBI:456216"/>
        <dbReference type="EC" id="2.7.1.40"/>
    </reaction>
</comment>
<keyword evidence="11 14" id="KW-0460">Magnesium</keyword>
<dbReference type="InterPro" id="IPR011037">
    <property type="entry name" value="Pyrv_Knase-like_insert_dom_sf"/>
</dbReference>
<evidence type="ECO:0000259" key="15">
    <source>
        <dbReference type="Pfam" id="PF00224"/>
    </source>
</evidence>
<dbReference type="Gene3D" id="2.40.33.10">
    <property type="entry name" value="PK beta-barrel domain-like"/>
    <property type="match status" value="1"/>
</dbReference>
<reference evidence="16 17" key="1">
    <citation type="submission" date="2010-04" db="EMBL/GenBank/DDBJ databases">
        <authorList>
            <person name="Muzny D."/>
            <person name="Qin X."/>
            <person name="Deng J."/>
            <person name="Jiang H."/>
            <person name="Liu Y."/>
            <person name="Qu J."/>
            <person name="Song X.-Z."/>
            <person name="Zhang L."/>
            <person name="Thornton R."/>
            <person name="Coyle M."/>
            <person name="Francisco L."/>
            <person name="Jackson L."/>
            <person name="Javaid M."/>
            <person name="Korchina V."/>
            <person name="Kovar C."/>
            <person name="Mata R."/>
            <person name="Mathew T."/>
            <person name="Ngo R."/>
            <person name="Nguyen L."/>
            <person name="Nguyen N."/>
            <person name="Okwuonu G."/>
            <person name="Ongeri F."/>
            <person name="Pham C."/>
            <person name="Simmons D."/>
            <person name="Wilczek-Boney K."/>
            <person name="Hale W."/>
            <person name="Jakkamsetti A."/>
            <person name="Pham P."/>
            <person name="Ruth R."/>
            <person name="San Lucas F."/>
            <person name="Warren J."/>
            <person name="Zhang J."/>
            <person name="Zhao Z."/>
            <person name="Zhou C."/>
            <person name="Zhu D."/>
            <person name="Lee S."/>
            <person name="Bess C."/>
            <person name="Blankenburg K."/>
            <person name="Forbes L."/>
            <person name="Fu Q."/>
            <person name="Gubbala S."/>
            <person name="Hirani K."/>
            <person name="Jayaseelan J.C."/>
            <person name="Lara F."/>
            <person name="Munidasa M."/>
            <person name="Palculict T."/>
            <person name="Patil S."/>
            <person name="Pu L.-L."/>
            <person name="Saada N."/>
            <person name="Tang L."/>
            <person name="Weissenberger G."/>
            <person name="Zhu Y."/>
            <person name="Hemphill L."/>
            <person name="Shang Y."/>
            <person name="Youmans B."/>
            <person name="Ayvaz T."/>
            <person name="Ross M."/>
            <person name="Santibanez J."/>
            <person name="Aqrawi P."/>
            <person name="Gross S."/>
            <person name="Joshi V."/>
            <person name="Fowler G."/>
            <person name="Nazareth L."/>
            <person name="Reid J."/>
            <person name="Worley K."/>
            <person name="Petrosino J."/>
            <person name="Highlander S."/>
            <person name="Gibbs R."/>
            <person name="Gibbs R."/>
        </authorList>
    </citation>
    <scope>NUCLEOTIDE SEQUENCE [LARGE SCALE GENOMIC DNA]</scope>
    <source>
        <strain evidence="16 17">ATCC 11563</strain>
    </source>
</reference>
<evidence type="ECO:0000313" key="17">
    <source>
        <dbReference type="Proteomes" id="UP000003764"/>
    </source>
</evidence>
<dbReference type="InterPro" id="IPR015813">
    <property type="entry name" value="Pyrv/PenolPyrv_kinase-like_dom"/>
</dbReference>
<dbReference type="Gene3D" id="3.20.20.60">
    <property type="entry name" value="Phosphoenolpyruvate-binding domains"/>
    <property type="match status" value="1"/>
</dbReference>
<feature type="domain" description="Pyruvate kinase barrel" evidence="15">
    <location>
        <begin position="155"/>
        <end position="476"/>
    </location>
</feature>
<dbReference type="PRINTS" id="PR01050">
    <property type="entry name" value="PYRUVTKNASE"/>
</dbReference>
<dbReference type="Pfam" id="PF00224">
    <property type="entry name" value="PK"/>
    <property type="match status" value="1"/>
</dbReference>
<dbReference type="SUPFAM" id="SSF50800">
    <property type="entry name" value="PK beta-barrel domain-like"/>
    <property type="match status" value="1"/>
</dbReference>
<dbReference type="InterPro" id="IPR001697">
    <property type="entry name" value="Pyr_Knase"/>
</dbReference>
<sequence>MNRKRLQISDKGDKVMTNQKTQINNIYKDLYLEVSDLRKNVYKDGQQIYASWDPSTLREDFKEAALNFAYYVALRRRDIRSLQLKLGNLGLSSLGRLEGHVLATLDLVVYHLAKSANMPAVDIPEHMTKTSQGQGSTLDQLTKDFFGSGAEDRYSRIMVTMPNEAATDQDLVDQMVKAGLDVARINCAHDDVSTWRKMVENIHQAGKKYERDIKIFTDIAGPKVRIQAIYTTLQDPKLYEGDIFFLTSDTTLKDFYDCEIVLSCPIPEIIQDLKVDEAVSLDDGKIIGKVQKSYPEGVKIRITQMASNGKKVKATKGINFPDRELNIPVLTDKDIDDLAFSKEEADVIGFSFVHNLEDVRQINQVMADKVTNDEEKLATIKLETVSGFENLINIIIEANRYRPTGIMIARGDLAVEVGYLRLSVVQEEILWFCEAAQIPVIWATQVLESLVKSGVPSRAEISDVSMGSRAECVMLNKGEHILEGINLLRSILEDIDEHQFKKTALMKQLNVANTIFE</sequence>
<evidence type="ECO:0000256" key="6">
    <source>
        <dbReference type="ARBA" id="ARBA00022679"/>
    </source>
</evidence>
<keyword evidence="8" id="KW-0547">Nucleotide-binding</keyword>
<comment type="pathway">
    <text evidence="2 14">Carbohydrate degradation; glycolysis; pyruvate from D-glyceraldehyde 3-phosphate: step 5/5.</text>
</comment>
<accession>A0ABP2I7A3</accession>
<dbReference type="Proteomes" id="UP000003764">
    <property type="component" value="Unassembled WGS sequence"/>
</dbReference>
<protein>
    <recommendedName>
        <fullName evidence="5 14">Pyruvate kinase</fullName>
        <ecNumber evidence="4 14">2.7.1.40</ecNumber>
    </recommendedName>
</protein>
<evidence type="ECO:0000256" key="12">
    <source>
        <dbReference type="ARBA" id="ARBA00023152"/>
    </source>
</evidence>
<keyword evidence="12 14" id="KW-0324">Glycolysis</keyword>
<dbReference type="EC" id="2.7.1.40" evidence="4 14"/>
<keyword evidence="9 14" id="KW-0418">Kinase</keyword>
<evidence type="ECO:0000256" key="7">
    <source>
        <dbReference type="ARBA" id="ARBA00022723"/>
    </source>
</evidence>
<keyword evidence="10" id="KW-0067">ATP-binding</keyword>
<comment type="similarity">
    <text evidence="3 14">Belongs to the pyruvate kinase family.</text>
</comment>
<evidence type="ECO:0000256" key="1">
    <source>
        <dbReference type="ARBA" id="ARBA00001958"/>
    </source>
</evidence>
<dbReference type="SUPFAM" id="SSF51621">
    <property type="entry name" value="Phosphoenolpyruvate/pyruvate domain"/>
    <property type="match status" value="1"/>
</dbReference>
<keyword evidence="17" id="KW-1185">Reference proteome</keyword>
<proteinExistence type="inferred from homology"/>
<evidence type="ECO:0000256" key="8">
    <source>
        <dbReference type="ARBA" id="ARBA00022741"/>
    </source>
</evidence>
<organism evidence="16 17">
    <name type="scientific">Aerococcus viridans (strain ATCC 11563 / DSM 20340 / CCUG 4311 / JCM 20461 / NBRC 12219 / NCTC 8251 / M1)</name>
    <dbReference type="NCBI Taxonomy" id="655812"/>
    <lineage>
        <taxon>Bacteria</taxon>
        <taxon>Bacillati</taxon>
        <taxon>Bacillota</taxon>
        <taxon>Bacilli</taxon>
        <taxon>Lactobacillales</taxon>
        <taxon>Aerococcaceae</taxon>
        <taxon>Aerococcus</taxon>
    </lineage>
</organism>
<comment type="cofactor">
    <cofactor evidence="1">
        <name>K(+)</name>
        <dbReference type="ChEBI" id="CHEBI:29103"/>
    </cofactor>
</comment>
<keyword evidence="7" id="KW-0479">Metal-binding</keyword>
<evidence type="ECO:0000256" key="5">
    <source>
        <dbReference type="ARBA" id="ARBA00018587"/>
    </source>
</evidence>
<evidence type="ECO:0000256" key="3">
    <source>
        <dbReference type="ARBA" id="ARBA00008663"/>
    </source>
</evidence>
<evidence type="ECO:0000256" key="4">
    <source>
        <dbReference type="ARBA" id="ARBA00012142"/>
    </source>
</evidence>
<evidence type="ECO:0000256" key="13">
    <source>
        <dbReference type="ARBA" id="ARBA00023317"/>
    </source>
</evidence>
<keyword evidence="6 14" id="KW-0808">Transferase</keyword>
<evidence type="ECO:0000313" key="16">
    <source>
        <dbReference type="EMBL" id="EFG49681.1"/>
    </source>
</evidence>
<keyword evidence="13 16" id="KW-0670">Pyruvate</keyword>
<evidence type="ECO:0000256" key="14">
    <source>
        <dbReference type="RuleBase" id="RU000504"/>
    </source>
</evidence>
<evidence type="ECO:0000256" key="10">
    <source>
        <dbReference type="ARBA" id="ARBA00022840"/>
    </source>
</evidence>
<name>A0ABP2I7A3_AERVM</name>
<evidence type="ECO:0000256" key="11">
    <source>
        <dbReference type="ARBA" id="ARBA00022842"/>
    </source>
</evidence>
<dbReference type="EMBL" id="ADNT01000071">
    <property type="protein sequence ID" value="EFG49681.1"/>
    <property type="molecule type" value="Genomic_DNA"/>
</dbReference>
<gene>
    <name evidence="16" type="primary">pykF4</name>
    <name evidence="16" type="ORF">HMPREF0061_1001</name>
</gene>
<dbReference type="InterPro" id="IPR040442">
    <property type="entry name" value="Pyrv_kinase-like_dom_sf"/>
</dbReference>
<dbReference type="InterPro" id="IPR015793">
    <property type="entry name" value="Pyrv_Knase_brl"/>
</dbReference>
<dbReference type="PANTHER" id="PTHR11817">
    <property type="entry name" value="PYRUVATE KINASE"/>
    <property type="match status" value="1"/>
</dbReference>
<dbReference type="GO" id="GO:0016301">
    <property type="term" value="F:kinase activity"/>
    <property type="evidence" value="ECO:0007669"/>
    <property type="project" value="UniProtKB-KW"/>
</dbReference>